<dbReference type="SUPFAM" id="SSF57716">
    <property type="entry name" value="Glucocorticoid receptor-like (DNA-binding domain)"/>
    <property type="match status" value="1"/>
</dbReference>
<reference evidence="5" key="1">
    <citation type="submission" date="2023-07" db="EMBL/GenBank/DDBJ databases">
        <authorList>
            <person name="Stuckert A."/>
        </authorList>
    </citation>
    <scope>NUCLEOTIDE SEQUENCE</scope>
</reference>
<keyword evidence="2" id="KW-0862">Zinc</keyword>
<dbReference type="InterPro" id="IPR028440">
    <property type="entry name" value="TRPS1"/>
</dbReference>
<evidence type="ECO:0000256" key="2">
    <source>
        <dbReference type="PROSITE-ProRule" id="PRU00094"/>
    </source>
</evidence>
<sequence>RRRGSGVFCANCLTTKTSLWRKNANGGYVCNACGLYQKLHSTPRPLNIIKQNNGEQIIRRRTRKRLNPDTLQTEQLSKHQRGSNEEQTNGSPLERRSDDHSMEGHQREAQQLVMNKYESQASLTKSHSAQQTIIEVR</sequence>
<dbReference type="SMART" id="SM00401">
    <property type="entry name" value="ZnF_GATA"/>
    <property type="match status" value="1"/>
</dbReference>
<keyword evidence="1" id="KW-0539">Nucleus</keyword>
<evidence type="ECO:0000313" key="5">
    <source>
        <dbReference type="EMBL" id="CAJ0916227.1"/>
    </source>
</evidence>
<dbReference type="InterPro" id="IPR013088">
    <property type="entry name" value="Znf_NHR/GATA"/>
</dbReference>
<dbReference type="CDD" id="cd00202">
    <property type="entry name" value="ZnF_GATA"/>
    <property type="match status" value="1"/>
</dbReference>
<gene>
    <name evidence="5" type="ORF">RIMI_LOCUS238102</name>
</gene>
<feature type="region of interest" description="Disordered" evidence="3">
    <location>
        <begin position="46"/>
        <end position="137"/>
    </location>
</feature>
<dbReference type="PANTHER" id="PTHR47034">
    <property type="entry name" value="ZINC FINGER TRANSCRIPTION FACTOR TRPS1"/>
    <property type="match status" value="1"/>
</dbReference>
<dbReference type="Proteomes" id="UP001176940">
    <property type="component" value="Unassembled WGS sequence"/>
</dbReference>
<dbReference type="PROSITE" id="PS50114">
    <property type="entry name" value="GATA_ZN_FINGER_2"/>
    <property type="match status" value="1"/>
</dbReference>
<evidence type="ECO:0000259" key="4">
    <source>
        <dbReference type="PROSITE" id="PS50114"/>
    </source>
</evidence>
<feature type="domain" description="GATA-type" evidence="4">
    <location>
        <begin position="3"/>
        <end position="61"/>
    </location>
</feature>
<accession>A0ABN9KMR5</accession>
<proteinExistence type="predicted"/>
<keyword evidence="2" id="KW-0863">Zinc-finger</keyword>
<dbReference type="EMBL" id="CAUEEQ010000259">
    <property type="protein sequence ID" value="CAJ0916227.1"/>
    <property type="molecule type" value="Genomic_DNA"/>
</dbReference>
<dbReference type="InterPro" id="IPR000679">
    <property type="entry name" value="Znf_GATA"/>
</dbReference>
<keyword evidence="6" id="KW-1185">Reference proteome</keyword>
<feature type="non-terminal residue" evidence="5">
    <location>
        <position position="1"/>
    </location>
</feature>
<evidence type="ECO:0000313" key="6">
    <source>
        <dbReference type="Proteomes" id="UP001176940"/>
    </source>
</evidence>
<evidence type="ECO:0000256" key="3">
    <source>
        <dbReference type="SAM" id="MobiDB-lite"/>
    </source>
</evidence>
<dbReference type="Pfam" id="PF00320">
    <property type="entry name" value="GATA"/>
    <property type="match status" value="1"/>
</dbReference>
<dbReference type="PRINTS" id="PR00619">
    <property type="entry name" value="GATAZNFINGER"/>
</dbReference>
<feature type="compositionally biased region" description="Polar residues" evidence="3">
    <location>
        <begin position="117"/>
        <end position="137"/>
    </location>
</feature>
<comment type="caution">
    <text evidence="5">The sequence shown here is derived from an EMBL/GenBank/DDBJ whole genome shotgun (WGS) entry which is preliminary data.</text>
</comment>
<protein>
    <recommendedName>
        <fullName evidence="4">GATA-type domain-containing protein</fullName>
    </recommendedName>
</protein>
<dbReference type="PROSITE" id="PS00344">
    <property type="entry name" value="GATA_ZN_FINGER_1"/>
    <property type="match status" value="1"/>
</dbReference>
<name>A0ABN9KMR5_9NEOB</name>
<dbReference type="PANTHER" id="PTHR47034:SF1">
    <property type="entry name" value="ZINC FINGER TRANSCRIPTION FACTOR TRPS1"/>
    <property type="match status" value="1"/>
</dbReference>
<dbReference type="Gene3D" id="3.30.50.10">
    <property type="entry name" value="Erythroid Transcription Factor GATA-1, subunit A"/>
    <property type="match status" value="1"/>
</dbReference>
<keyword evidence="2" id="KW-0479">Metal-binding</keyword>
<feature type="compositionally biased region" description="Basic and acidic residues" evidence="3">
    <location>
        <begin position="93"/>
        <end position="108"/>
    </location>
</feature>
<organism evidence="5 6">
    <name type="scientific">Ranitomeya imitator</name>
    <name type="common">mimic poison frog</name>
    <dbReference type="NCBI Taxonomy" id="111125"/>
    <lineage>
        <taxon>Eukaryota</taxon>
        <taxon>Metazoa</taxon>
        <taxon>Chordata</taxon>
        <taxon>Craniata</taxon>
        <taxon>Vertebrata</taxon>
        <taxon>Euteleostomi</taxon>
        <taxon>Amphibia</taxon>
        <taxon>Batrachia</taxon>
        <taxon>Anura</taxon>
        <taxon>Neobatrachia</taxon>
        <taxon>Hyloidea</taxon>
        <taxon>Dendrobatidae</taxon>
        <taxon>Dendrobatinae</taxon>
        <taxon>Ranitomeya</taxon>
    </lineage>
</organism>
<evidence type="ECO:0000256" key="1">
    <source>
        <dbReference type="ARBA" id="ARBA00023242"/>
    </source>
</evidence>